<keyword evidence="3" id="KW-0812">Transmembrane</keyword>
<dbReference type="CDD" id="cd01949">
    <property type="entry name" value="GGDEF"/>
    <property type="match status" value="1"/>
</dbReference>
<evidence type="ECO:0000259" key="4">
    <source>
        <dbReference type="PROSITE" id="PS50887"/>
    </source>
</evidence>
<evidence type="ECO:0000256" key="3">
    <source>
        <dbReference type="SAM" id="Phobius"/>
    </source>
</evidence>
<evidence type="ECO:0000313" key="5">
    <source>
        <dbReference type="EMBL" id="MFD2262098.1"/>
    </source>
</evidence>
<sequence>MLELLDIRTIFFLFGLIALFIGATMLAVSHWMKADVSLLDWGIGSTMAGLGVLLLYGRGYIPDWVSIPLANVIAMTGQTFVWVAMRRFFDVKNPYRLPFLITGAWCVLFVGVYVVDASLTVRTLVSTAWTILITAASAYAAVRGARGRLIGPAVVIAVVFALLCVFAIFRMINAYRFGVDTVFSNSGPVIFYFLTGILASITSSASFLLLTIARLHARLDKLATLDSLTEVYNRRSLDKMGEVEAERARRTGQPLCLLVADLDHFKQINDAYGHPAGDTVLKEFVARVRDGLRAQDILGRYGGEEFVILLPATEIEQAIQVAERVRTAWSGRAMPISATPPLMATVSIGIAMGSGPSIHLEKLYGAADRALYQAKQAGRNRVVVAS</sequence>
<feature type="transmembrane region" description="Helical" evidence="3">
    <location>
        <begin position="189"/>
        <end position="212"/>
    </location>
</feature>
<feature type="transmembrane region" description="Helical" evidence="3">
    <location>
        <begin position="38"/>
        <end position="58"/>
    </location>
</feature>
<feature type="transmembrane region" description="Helical" evidence="3">
    <location>
        <begin position="97"/>
        <end position="115"/>
    </location>
</feature>
<organism evidence="5 6">
    <name type="scientific">Lacibacterium aquatile</name>
    <dbReference type="NCBI Taxonomy" id="1168082"/>
    <lineage>
        <taxon>Bacteria</taxon>
        <taxon>Pseudomonadati</taxon>
        <taxon>Pseudomonadota</taxon>
        <taxon>Alphaproteobacteria</taxon>
        <taxon>Rhodospirillales</taxon>
        <taxon>Rhodospirillaceae</taxon>
    </lineage>
</organism>
<name>A0ABW5DNJ1_9PROT</name>
<dbReference type="InterPro" id="IPR050469">
    <property type="entry name" value="Diguanylate_Cyclase"/>
</dbReference>
<dbReference type="NCBIfam" id="TIGR00254">
    <property type="entry name" value="GGDEF"/>
    <property type="match status" value="1"/>
</dbReference>
<feature type="transmembrane region" description="Helical" evidence="3">
    <location>
        <begin position="12"/>
        <end position="31"/>
    </location>
</feature>
<feature type="transmembrane region" description="Helical" evidence="3">
    <location>
        <begin position="121"/>
        <end position="142"/>
    </location>
</feature>
<feature type="transmembrane region" description="Helical" evidence="3">
    <location>
        <begin position="149"/>
        <end position="169"/>
    </location>
</feature>
<evidence type="ECO:0000256" key="2">
    <source>
        <dbReference type="ARBA" id="ARBA00034247"/>
    </source>
</evidence>
<dbReference type="RefSeq" id="WP_379875010.1">
    <property type="nucleotide sequence ID" value="NZ_JBHUIP010000003.1"/>
</dbReference>
<protein>
    <recommendedName>
        <fullName evidence="1">diguanylate cyclase</fullName>
        <ecNumber evidence="1">2.7.7.65</ecNumber>
    </recommendedName>
</protein>
<comment type="caution">
    <text evidence="5">The sequence shown here is derived from an EMBL/GenBank/DDBJ whole genome shotgun (WGS) entry which is preliminary data.</text>
</comment>
<accession>A0ABW5DNJ1</accession>
<dbReference type="InterPro" id="IPR000160">
    <property type="entry name" value="GGDEF_dom"/>
</dbReference>
<dbReference type="Proteomes" id="UP001597295">
    <property type="component" value="Unassembled WGS sequence"/>
</dbReference>
<dbReference type="EC" id="2.7.7.65" evidence="1"/>
<evidence type="ECO:0000256" key="1">
    <source>
        <dbReference type="ARBA" id="ARBA00012528"/>
    </source>
</evidence>
<dbReference type="EMBL" id="JBHUIP010000003">
    <property type="protein sequence ID" value="MFD2262098.1"/>
    <property type="molecule type" value="Genomic_DNA"/>
</dbReference>
<dbReference type="PROSITE" id="PS50887">
    <property type="entry name" value="GGDEF"/>
    <property type="match status" value="1"/>
</dbReference>
<dbReference type="InterPro" id="IPR043128">
    <property type="entry name" value="Rev_trsase/Diguanyl_cyclase"/>
</dbReference>
<evidence type="ECO:0000313" key="6">
    <source>
        <dbReference type="Proteomes" id="UP001597295"/>
    </source>
</evidence>
<dbReference type="PANTHER" id="PTHR45138">
    <property type="entry name" value="REGULATORY COMPONENTS OF SENSORY TRANSDUCTION SYSTEM"/>
    <property type="match status" value="1"/>
</dbReference>
<dbReference type="SUPFAM" id="SSF55073">
    <property type="entry name" value="Nucleotide cyclase"/>
    <property type="match status" value="1"/>
</dbReference>
<dbReference type="Pfam" id="PF00990">
    <property type="entry name" value="GGDEF"/>
    <property type="match status" value="1"/>
</dbReference>
<keyword evidence="6" id="KW-1185">Reference proteome</keyword>
<gene>
    <name evidence="5" type="ORF">ACFSM5_04305</name>
</gene>
<dbReference type="PANTHER" id="PTHR45138:SF9">
    <property type="entry name" value="DIGUANYLATE CYCLASE DGCM-RELATED"/>
    <property type="match status" value="1"/>
</dbReference>
<feature type="transmembrane region" description="Helical" evidence="3">
    <location>
        <begin position="64"/>
        <end position="85"/>
    </location>
</feature>
<feature type="domain" description="GGDEF" evidence="4">
    <location>
        <begin position="253"/>
        <end position="386"/>
    </location>
</feature>
<dbReference type="SMART" id="SM00267">
    <property type="entry name" value="GGDEF"/>
    <property type="match status" value="1"/>
</dbReference>
<proteinExistence type="predicted"/>
<comment type="catalytic activity">
    <reaction evidence="2">
        <text>2 GTP = 3',3'-c-di-GMP + 2 diphosphate</text>
        <dbReference type="Rhea" id="RHEA:24898"/>
        <dbReference type="ChEBI" id="CHEBI:33019"/>
        <dbReference type="ChEBI" id="CHEBI:37565"/>
        <dbReference type="ChEBI" id="CHEBI:58805"/>
        <dbReference type="EC" id="2.7.7.65"/>
    </reaction>
</comment>
<dbReference type="Gene3D" id="3.30.70.270">
    <property type="match status" value="1"/>
</dbReference>
<reference evidence="6" key="1">
    <citation type="journal article" date="2019" name="Int. J. Syst. Evol. Microbiol.">
        <title>The Global Catalogue of Microorganisms (GCM) 10K type strain sequencing project: providing services to taxonomists for standard genome sequencing and annotation.</title>
        <authorList>
            <consortium name="The Broad Institute Genomics Platform"/>
            <consortium name="The Broad Institute Genome Sequencing Center for Infectious Disease"/>
            <person name="Wu L."/>
            <person name="Ma J."/>
        </authorList>
    </citation>
    <scope>NUCLEOTIDE SEQUENCE [LARGE SCALE GENOMIC DNA]</scope>
    <source>
        <strain evidence="6">CGMCC 1.19062</strain>
    </source>
</reference>
<dbReference type="InterPro" id="IPR029787">
    <property type="entry name" value="Nucleotide_cyclase"/>
</dbReference>
<keyword evidence="3" id="KW-0472">Membrane</keyword>
<keyword evidence="3" id="KW-1133">Transmembrane helix</keyword>